<dbReference type="PROSITE" id="PS50178">
    <property type="entry name" value="ZF_FYVE"/>
    <property type="match status" value="1"/>
</dbReference>
<accession>A0A9W8H9E5</accession>
<feature type="region of interest" description="Disordered" evidence="9">
    <location>
        <begin position="527"/>
        <end position="550"/>
    </location>
</feature>
<evidence type="ECO:0000313" key="13">
    <source>
        <dbReference type="Proteomes" id="UP001140217"/>
    </source>
</evidence>
<dbReference type="SUPFAM" id="SSF57903">
    <property type="entry name" value="FYVE/PHD zinc finger"/>
    <property type="match status" value="1"/>
</dbReference>
<dbReference type="SMART" id="SM00064">
    <property type="entry name" value="FYVE"/>
    <property type="match status" value="1"/>
</dbReference>
<feature type="region of interest" description="Disordered" evidence="9">
    <location>
        <begin position="235"/>
        <end position="265"/>
    </location>
</feature>
<evidence type="ECO:0000256" key="2">
    <source>
        <dbReference type="ARBA" id="ARBA00008597"/>
    </source>
</evidence>
<dbReference type="GO" id="GO:0031623">
    <property type="term" value="P:receptor internalization"/>
    <property type="evidence" value="ECO:0007669"/>
    <property type="project" value="TreeGrafter"/>
</dbReference>
<dbReference type="GO" id="GO:0035091">
    <property type="term" value="F:phosphatidylinositol binding"/>
    <property type="evidence" value="ECO:0007669"/>
    <property type="project" value="InterPro"/>
</dbReference>
<dbReference type="InterPro" id="IPR000306">
    <property type="entry name" value="Znf_FYVE"/>
</dbReference>
<evidence type="ECO:0000256" key="9">
    <source>
        <dbReference type="SAM" id="MobiDB-lite"/>
    </source>
</evidence>
<comment type="subcellular location">
    <subcellularLocation>
        <location evidence="1">Endosome membrane</location>
        <topology evidence="1">Peripheral membrane protein</topology>
        <orientation evidence="1">Cytoplasmic side</orientation>
    </subcellularLocation>
</comment>
<dbReference type="OrthoDB" id="957735at2759"/>
<dbReference type="InterPro" id="IPR008942">
    <property type="entry name" value="ENTH_VHS"/>
</dbReference>
<dbReference type="GO" id="GO:0005769">
    <property type="term" value="C:early endosome"/>
    <property type="evidence" value="ECO:0007669"/>
    <property type="project" value="TreeGrafter"/>
</dbReference>
<evidence type="ECO:0000256" key="4">
    <source>
        <dbReference type="ARBA" id="ARBA00022723"/>
    </source>
</evidence>
<evidence type="ECO:0000256" key="5">
    <source>
        <dbReference type="ARBA" id="ARBA00022753"/>
    </source>
</evidence>
<feature type="compositionally biased region" description="Low complexity" evidence="9">
    <location>
        <begin position="297"/>
        <end position="331"/>
    </location>
</feature>
<evidence type="ECO:0000259" key="11">
    <source>
        <dbReference type="PROSITE" id="PS50179"/>
    </source>
</evidence>
<dbReference type="AlphaFoldDB" id="A0A9W8H9E5"/>
<dbReference type="GO" id="GO:0043130">
    <property type="term" value="F:ubiquitin binding"/>
    <property type="evidence" value="ECO:0007669"/>
    <property type="project" value="InterPro"/>
</dbReference>
<dbReference type="Pfam" id="PF02809">
    <property type="entry name" value="UIM"/>
    <property type="match status" value="2"/>
</dbReference>
<evidence type="ECO:0000256" key="6">
    <source>
        <dbReference type="ARBA" id="ARBA00022771"/>
    </source>
</evidence>
<dbReference type="PROSITE" id="PS50330">
    <property type="entry name" value="UIM"/>
    <property type="match status" value="2"/>
</dbReference>
<keyword evidence="4" id="KW-0479">Metal-binding</keyword>
<reference evidence="12" key="1">
    <citation type="submission" date="2022-07" db="EMBL/GenBank/DDBJ databases">
        <title>Phylogenomic reconstructions and comparative analyses of Kickxellomycotina fungi.</title>
        <authorList>
            <person name="Reynolds N.K."/>
            <person name="Stajich J.E."/>
            <person name="Barry K."/>
            <person name="Grigoriev I.V."/>
            <person name="Crous P."/>
            <person name="Smith M.E."/>
        </authorList>
    </citation>
    <scope>NUCLEOTIDE SEQUENCE</scope>
    <source>
        <strain evidence="12">NBRC 105414</strain>
    </source>
</reference>
<dbReference type="GO" id="GO:0010008">
    <property type="term" value="C:endosome membrane"/>
    <property type="evidence" value="ECO:0007669"/>
    <property type="project" value="UniProtKB-SubCell"/>
</dbReference>
<keyword evidence="5" id="KW-0967">Endosome</keyword>
<dbReference type="Pfam" id="PF00790">
    <property type="entry name" value="VHS"/>
    <property type="match status" value="1"/>
</dbReference>
<dbReference type="PROSITE" id="PS50179">
    <property type="entry name" value="VHS"/>
    <property type="match status" value="1"/>
</dbReference>
<feature type="compositionally biased region" description="Low complexity" evidence="9">
    <location>
        <begin position="238"/>
        <end position="257"/>
    </location>
</feature>
<dbReference type="SMART" id="SM00726">
    <property type="entry name" value="UIM"/>
    <property type="match status" value="2"/>
</dbReference>
<dbReference type="SMART" id="SM00288">
    <property type="entry name" value="VHS"/>
    <property type="match status" value="1"/>
</dbReference>
<dbReference type="InterPro" id="IPR017455">
    <property type="entry name" value="Znf_FYVE-rel"/>
</dbReference>
<proteinExistence type="inferred from homology"/>
<feature type="region of interest" description="Disordered" evidence="9">
    <location>
        <begin position="293"/>
        <end position="356"/>
    </location>
</feature>
<dbReference type="InterPro" id="IPR011011">
    <property type="entry name" value="Znf_FYVE_PHD"/>
</dbReference>
<dbReference type="GO" id="GO:0008270">
    <property type="term" value="F:zinc ion binding"/>
    <property type="evidence" value="ECO:0007669"/>
    <property type="project" value="UniProtKB-KW"/>
</dbReference>
<dbReference type="Gene3D" id="6.10.140.100">
    <property type="match status" value="1"/>
</dbReference>
<dbReference type="Gene3D" id="1.20.5.1940">
    <property type="match status" value="1"/>
</dbReference>
<gene>
    <name evidence="12" type="primary">VPS27</name>
    <name evidence="12" type="ORF">H4R18_002547</name>
</gene>
<dbReference type="Proteomes" id="UP001140217">
    <property type="component" value="Unassembled WGS sequence"/>
</dbReference>
<dbReference type="EMBL" id="JANBUL010000086">
    <property type="protein sequence ID" value="KAJ2781991.1"/>
    <property type="molecule type" value="Genomic_DNA"/>
</dbReference>
<feature type="domain" description="VHS" evidence="11">
    <location>
        <begin position="20"/>
        <end position="150"/>
    </location>
</feature>
<evidence type="ECO:0000256" key="1">
    <source>
        <dbReference type="ARBA" id="ARBA00004125"/>
    </source>
</evidence>
<evidence type="ECO:0000256" key="7">
    <source>
        <dbReference type="ARBA" id="ARBA00022833"/>
    </source>
</evidence>
<protein>
    <recommendedName>
        <fullName evidence="3">Vacuolar protein sorting-associated protein 27</fullName>
    </recommendedName>
</protein>
<feature type="compositionally biased region" description="Acidic residues" evidence="9">
    <location>
        <begin position="665"/>
        <end position="674"/>
    </location>
</feature>
<feature type="compositionally biased region" description="Pro residues" evidence="9">
    <location>
        <begin position="653"/>
        <end position="664"/>
    </location>
</feature>
<feature type="region of interest" description="Disordered" evidence="9">
    <location>
        <begin position="593"/>
        <end position="674"/>
    </location>
</feature>
<dbReference type="InterPro" id="IPR003903">
    <property type="entry name" value="UIM_dom"/>
</dbReference>
<dbReference type="Gene3D" id="1.25.40.90">
    <property type="match status" value="1"/>
</dbReference>
<comment type="similarity">
    <text evidence="2">Belongs to the VPS27 family.</text>
</comment>
<dbReference type="Gene3D" id="3.30.40.10">
    <property type="entry name" value="Zinc/RING finger domain, C3HC4 (zinc finger)"/>
    <property type="match status" value="1"/>
</dbReference>
<feature type="domain" description="FYVE-type" evidence="10">
    <location>
        <begin position="169"/>
        <end position="229"/>
    </location>
</feature>
<evidence type="ECO:0000313" key="12">
    <source>
        <dbReference type="EMBL" id="KAJ2781991.1"/>
    </source>
</evidence>
<comment type="caution">
    <text evidence="12">The sequence shown here is derived from an EMBL/GenBank/DDBJ whole genome shotgun (WGS) entry which is preliminary data.</text>
</comment>
<keyword evidence="6 8" id="KW-0863">Zinc-finger</keyword>
<dbReference type="PANTHER" id="PTHR46275:SF1">
    <property type="entry name" value="HEPATOCYTE GROWTH FACTOR-REGULATED TYROSINE KINASE SUBSTRATE"/>
    <property type="match status" value="1"/>
</dbReference>
<dbReference type="InterPro" id="IPR017073">
    <property type="entry name" value="HGS/VPS27"/>
</dbReference>
<dbReference type="InterPro" id="IPR002014">
    <property type="entry name" value="VHS_dom"/>
</dbReference>
<dbReference type="InterPro" id="IPR013083">
    <property type="entry name" value="Znf_RING/FYVE/PHD"/>
</dbReference>
<dbReference type="SUPFAM" id="SSF48464">
    <property type="entry name" value="ENTH/VHS domain"/>
    <property type="match status" value="1"/>
</dbReference>
<organism evidence="12 13">
    <name type="scientific">Coemansia javaensis</name>
    <dbReference type="NCBI Taxonomy" id="2761396"/>
    <lineage>
        <taxon>Eukaryota</taxon>
        <taxon>Fungi</taxon>
        <taxon>Fungi incertae sedis</taxon>
        <taxon>Zoopagomycota</taxon>
        <taxon>Kickxellomycotina</taxon>
        <taxon>Kickxellomycetes</taxon>
        <taxon>Kickxellales</taxon>
        <taxon>Kickxellaceae</taxon>
        <taxon>Coemansia</taxon>
    </lineage>
</organism>
<evidence type="ECO:0000256" key="8">
    <source>
        <dbReference type="PROSITE-ProRule" id="PRU00091"/>
    </source>
</evidence>
<sequence>MVMRFFYGSPIEDDIGRLTSEDVPGHELDMAKALNFADKVRSKEYGPKDVAHALRARLDHPNPNTQILVLSLADICVKNGGTLIQLELSRREFIDAIAGLLDSKTGRDYELRELVLRLIQEWAALFRNHSEMGYVAGVLERMKRTGHTFPAFTAPTSSAIIDAASAPEWTDSPVCQRCRTAFTMTNRKHHCRNCGLCFCNDCSSNSTPIPKFAIYDPVRVCHGCYLRLKKIVPDQDDAPGAPTRSSSRRAPAAASPAPNIPDDDEDLKRAIELSLQEAQKRPNYADYTLQGKQTTTSASAAAPPAPRSASVQSPARTAMPPASAASAHASATQYPTVSSEPYPVVSSGNNDEDEDDPDLRAAIEASLRDMPNAGGVPDYLPAVDASRQPPANEAEDDAPLSAFMPAAAIDDEVDDGPLSAPERENIQLFEALLTRLRDSGQDIRFDPQIQYLHESIQQLHPRITGAIDSVDQKHKEFVKLHDRIVTAIKIYDQLLDKRLRSSTYMGVSSATPTHPHAQQSLYPAAPAPQAAFGAPAPPLQPQPQLQAMSSPGAALYQHDYAPEAVPLEHRMPPGLQPAYGDAQAVQARSIYEQPSPAPQPAPTPMAAAFGPAQAHQPPALGQPLDMAASAPPPIPHIPSIPALQPTAKTPLGQQPPAPTPPAPSEPEEALLIEL</sequence>
<keyword evidence="7" id="KW-0862">Zinc</keyword>
<keyword evidence="13" id="KW-1185">Reference proteome</keyword>
<dbReference type="GO" id="GO:0007034">
    <property type="term" value="P:vacuolar transport"/>
    <property type="evidence" value="ECO:0007669"/>
    <property type="project" value="UniProtKB-ARBA"/>
</dbReference>
<dbReference type="GO" id="GO:0032456">
    <property type="term" value="P:endocytic recycling"/>
    <property type="evidence" value="ECO:0007669"/>
    <property type="project" value="TreeGrafter"/>
</dbReference>
<evidence type="ECO:0000259" key="10">
    <source>
        <dbReference type="PROSITE" id="PS50178"/>
    </source>
</evidence>
<dbReference type="Pfam" id="PF01363">
    <property type="entry name" value="FYVE"/>
    <property type="match status" value="1"/>
</dbReference>
<evidence type="ECO:0000256" key="3">
    <source>
        <dbReference type="ARBA" id="ARBA00017753"/>
    </source>
</evidence>
<dbReference type="PANTHER" id="PTHR46275">
    <property type="entry name" value="HEPATOCYTE GROWTH FACTOR-REGULATED TYROSINE KINASE SUBSTRATE"/>
    <property type="match status" value="1"/>
</dbReference>
<name>A0A9W8H9E5_9FUNG</name>